<dbReference type="GO" id="GO:0015833">
    <property type="term" value="P:peptide transport"/>
    <property type="evidence" value="ECO:0007669"/>
    <property type="project" value="TreeGrafter"/>
</dbReference>
<dbReference type="GO" id="GO:0042597">
    <property type="term" value="C:periplasmic space"/>
    <property type="evidence" value="ECO:0007669"/>
    <property type="project" value="UniProtKB-ARBA"/>
</dbReference>
<comment type="caution">
    <text evidence="6">The sequence shown here is derived from an EMBL/GenBank/DDBJ whole genome shotgun (WGS) entry which is preliminary data.</text>
</comment>
<dbReference type="Pfam" id="PF00496">
    <property type="entry name" value="SBP_bac_5"/>
    <property type="match status" value="1"/>
</dbReference>
<dbReference type="CDD" id="cd08501">
    <property type="entry name" value="PBP2_Lpqw"/>
    <property type="match status" value="1"/>
</dbReference>
<keyword evidence="2" id="KW-0813">Transport</keyword>
<feature type="signal peptide" evidence="4">
    <location>
        <begin position="1"/>
        <end position="24"/>
    </location>
</feature>
<dbReference type="PIRSF" id="PIRSF002741">
    <property type="entry name" value="MppA"/>
    <property type="match status" value="1"/>
</dbReference>
<comment type="similarity">
    <text evidence="1">Belongs to the bacterial solute-binding protein 5 family.</text>
</comment>
<dbReference type="PANTHER" id="PTHR30290">
    <property type="entry name" value="PERIPLASMIC BINDING COMPONENT OF ABC TRANSPORTER"/>
    <property type="match status" value="1"/>
</dbReference>
<evidence type="ECO:0000256" key="4">
    <source>
        <dbReference type="SAM" id="SignalP"/>
    </source>
</evidence>
<dbReference type="SUPFAM" id="SSF53850">
    <property type="entry name" value="Periplasmic binding protein-like II"/>
    <property type="match status" value="1"/>
</dbReference>
<dbReference type="Gene3D" id="3.90.76.10">
    <property type="entry name" value="Dipeptide-binding Protein, Domain 1"/>
    <property type="match status" value="1"/>
</dbReference>
<dbReference type="GO" id="GO:1904680">
    <property type="term" value="F:peptide transmembrane transporter activity"/>
    <property type="evidence" value="ECO:0007669"/>
    <property type="project" value="TreeGrafter"/>
</dbReference>
<dbReference type="Proteomes" id="UP000467240">
    <property type="component" value="Unassembled WGS sequence"/>
</dbReference>
<dbReference type="InterPro" id="IPR000914">
    <property type="entry name" value="SBP_5_dom"/>
</dbReference>
<reference evidence="6 7" key="1">
    <citation type="submission" date="2019-09" db="EMBL/GenBank/DDBJ databases">
        <title>Phylogeny of genus Pseudoclavibacter and closely related genus.</title>
        <authorList>
            <person name="Li Y."/>
        </authorList>
    </citation>
    <scope>NUCLEOTIDE SEQUENCE [LARGE SCALE GENOMIC DNA]</scope>
    <source>
        <strain evidence="6 7">DSM 23821</strain>
    </source>
</reference>
<feature type="domain" description="Solute-binding protein family 5" evidence="5">
    <location>
        <begin position="92"/>
        <end position="533"/>
    </location>
</feature>
<dbReference type="GO" id="GO:0043190">
    <property type="term" value="C:ATP-binding cassette (ABC) transporter complex"/>
    <property type="evidence" value="ECO:0007669"/>
    <property type="project" value="InterPro"/>
</dbReference>
<protein>
    <submittedName>
        <fullName evidence="6">ABC transporter family substrate-binding protein</fullName>
    </submittedName>
</protein>
<evidence type="ECO:0000256" key="2">
    <source>
        <dbReference type="ARBA" id="ARBA00022448"/>
    </source>
</evidence>
<name>A0A7J5BMR6_9MICO</name>
<dbReference type="OrthoDB" id="7888869at2"/>
<dbReference type="Gene3D" id="3.10.105.10">
    <property type="entry name" value="Dipeptide-binding Protein, Domain 3"/>
    <property type="match status" value="1"/>
</dbReference>
<evidence type="ECO:0000256" key="1">
    <source>
        <dbReference type="ARBA" id="ARBA00005695"/>
    </source>
</evidence>
<gene>
    <name evidence="6" type="ORF">F8O01_16620</name>
</gene>
<keyword evidence="7" id="KW-1185">Reference proteome</keyword>
<dbReference type="InterPro" id="IPR039424">
    <property type="entry name" value="SBP_5"/>
</dbReference>
<dbReference type="EMBL" id="WBJZ01000030">
    <property type="protein sequence ID" value="KAB1652496.1"/>
    <property type="molecule type" value="Genomic_DNA"/>
</dbReference>
<organism evidence="6 7">
    <name type="scientific">Pseudoclavibacter chungangensis</name>
    <dbReference type="NCBI Taxonomy" id="587635"/>
    <lineage>
        <taxon>Bacteria</taxon>
        <taxon>Bacillati</taxon>
        <taxon>Actinomycetota</taxon>
        <taxon>Actinomycetes</taxon>
        <taxon>Micrococcales</taxon>
        <taxon>Microbacteriaceae</taxon>
        <taxon>Pseudoclavibacter</taxon>
    </lineage>
</organism>
<dbReference type="Gene3D" id="3.40.190.10">
    <property type="entry name" value="Periplasmic binding protein-like II"/>
    <property type="match status" value="1"/>
</dbReference>
<feature type="chain" id="PRO_5029491784" evidence="4">
    <location>
        <begin position="25"/>
        <end position="618"/>
    </location>
</feature>
<keyword evidence="3 4" id="KW-0732">Signal</keyword>
<accession>A0A7J5BMR6</accession>
<evidence type="ECO:0000313" key="6">
    <source>
        <dbReference type="EMBL" id="KAB1652496.1"/>
    </source>
</evidence>
<dbReference type="PROSITE" id="PS51257">
    <property type="entry name" value="PROKAR_LIPOPROTEIN"/>
    <property type="match status" value="1"/>
</dbReference>
<proteinExistence type="inferred from homology"/>
<dbReference type="AlphaFoldDB" id="A0A7J5BMR6"/>
<evidence type="ECO:0000313" key="7">
    <source>
        <dbReference type="Proteomes" id="UP000467240"/>
    </source>
</evidence>
<evidence type="ECO:0000259" key="5">
    <source>
        <dbReference type="Pfam" id="PF00496"/>
    </source>
</evidence>
<dbReference type="InterPro" id="IPR030678">
    <property type="entry name" value="Peptide/Ni-bd"/>
</dbReference>
<dbReference type="PANTHER" id="PTHR30290:SF9">
    <property type="entry name" value="OLIGOPEPTIDE-BINDING PROTEIN APPA"/>
    <property type="match status" value="1"/>
</dbReference>
<sequence>MEVKRLLAAGAILAAGTLVMSGCAAPDRGGDGAGGPGITVSWNDPFFSWNTNTTPANAASNAIVVMTANSGFFTYDNVPEAVPNEQFGTVEKLSDDPLTVKYTINEGVTWSDGAPMDAADLLLVWASQTTHRSAGEVPEPEVDDDGNVTNQDAIDAAAEAGVFWNTNPGPGLQLDLVEKTPTIGDDGRSMTIEYSKPYADWQSLFKGDSTSIAAHGVVQLAYPGEYDDPKAAKDAFVKAVNDNDTAFLGPVATAFRTDYDYKSMPEKPQQYLSNGPYVLSDLVEDQYAVLTLRDDYTWGPKPAYKTITIKVIPDAQAAVTALQNGEIQIAYGQPTVDIIQQLEGLEGSGIEWESALEGTYEHVDLQVTNGGPFDPATYGGDEAKAKAVREAFLLSIPRQEIVDKLITPLAPDATTRDSNFFLPGADGYDESVAASGIDRYTGDVEAAKAKLAEAGVDSPSVRFLTAKNNPRRQQELALIQANAEAAGFTFVDASAEDWSTVLSTQPNAYDAALFGWQSEALGFGETSPNYITGGTNNYFGWSVPELDAKLQQLDTTTDPAEVLKVGAEAEKLLYDQSWTVPIFQFPGVLAWSSEVTGVQPGFLSPSYFWSAPSWAPAS</sequence>
<evidence type="ECO:0000256" key="3">
    <source>
        <dbReference type="ARBA" id="ARBA00022729"/>
    </source>
</evidence>